<accession>A0ACB9SK94</accession>
<proteinExistence type="predicted"/>
<organism evidence="1 2">
    <name type="scientific">Holotrichia oblita</name>
    <name type="common">Chafer beetle</name>
    <dbReference type="NCBI Taxonomy" id="644536"/>
    <lineage>
        <taxon>Eukaryota</taxon>
        <taxon>Metazoa</taxon>
        <taxon>Ecdysozoa</taxon>
        <taxon>Arthropoda</taxon>
        <taxon>Hexapoda</taxon>
        <taxon>Insecta</taxon>
        <taxon>Pterygota</taxon>
        <taxon>Neoptera</taxon>
        <taxon>Endopterygota</taxon>
        <taxon>Coleoptera</taxon>
        <taxon>Polyphaga</taxon>
        <taxon>Scarabaeiformia</taxon>
        <taxon>Scarabaeidae</taxon>
        <taxon>Melolonthinae</taxon>
        <taxon>Holotrichia</taxon>
    </lineage>
</organism>
<dbReference type="Proteomes" id="UP001056778">
    <property type="component" value="Chromosome 9"/>
</dbReference>
<evidence type="ECO:0000313" key="1">
    <source>
        <dbReference type="EMBL" id="KAI4455758.1"/>
    </source>
</evidence>
<evidence type="ECO:0000313" key="2">
    <source>
        <dbReference type="Proteomes" id="UP001056778"/>
    </source>
</evidence>
<sequence>MEKFEKVKLDQKYLKKEIDNIRYLLEKLVAGDIKFVELTKSIFKLPLSSLENIEETEKLLESEENFSNLRELRLNFSEIKEKVVIGLWSQELGNYILSRVHLNGDELFKDVILYERIMRETFKSKRKKETKDSTTVGVTNVKSEKDTSQTETMKRNECSSTSKVFSEYQHRDIKCYNCGANGYIAKACTSEKKVITRFRCNEKGHKFNACVKPVQGDNSTVNLVATTPERSPEHAIPKEVANNNAELERETEVLSCSESGEDLFGDNSDEDPNYIPSDVSITSKELSKRKAENDSKALISESDGEVLSDVVQTTSVEKYPAEWTPINDNFSISIAEHPVKAIVNTDFERCKEPIDVYSLFITEDVIDLLITETNRYAEQ</sequence>
<keyword evidence="2" id="KW-1185">Reference proteome</keyword>
<name>A0ACB9SK94_HOLOL</name>
<comment type="caution">
    <text evidence="1">The sequence shown here is derived from an EMBL/GenBank/DDBJ whole genome shotgun (WGS) entry which is preliminary data.</text>
</comment>
<gene>
    <name evidence="1" type="ORF">MML48_9g00000291</name>
</gene>
<protein>
    <submittedName>
        <fullName evidence="1">Zinc finger cchc-type superfamily</fullName>
    </submittedName>
</protein>
<dbReference type="EMBL" id="CM043023">
    <property type="protein sequence ID" value="KAI4455758.1"/>
    <property type="molecule type" value="Genomic_DNA"/>
</dbReference>
<reference evidence="1" key="1">
    <citation type="submission" date="2022-04" db="EMBL/GenBank/DDBJ databases">
        <title>Chromosome-scale genome assembly of Holotrichia oblita Faldermann.</title>
        <authorList>
            <person name="Rongchong L."/>
        </authorList>
    </citation>
    <scope>NUCLEOTIDE SEQUENCE</scope>
    <source>
        <strain evidence="1">81SQS9</strain>
    </source>
</reference>